<sequence length="807" mass="87962">MLALLASLLAFAQQGLKPIDLINTAKNERTTFEELNLFTISQQSDYAPARQLDANDFTLLELDEEPLSALVHLKPDAIKLSLPAKGRSGSIDLEMVRVNPLSPGFVAITASTQRPVKAPQGAHYRGVVRGAPGSVVALSFFEDEVMGLISTPGQGNLVLGKNQEARSPQEYILYNDHNVLREMPFDCATSDDAPDYRPEQLEPVVGERGPGDCVQIYLEIDYDVVQSKGGVTGATNYITGLFNQVATLYANETVNIRLSEMLLWDQISPYNGNNSFVILTQFVNERPTFNGDLAQLISYQASGGIAYLSGLCNEYSPRHGFSSINATYAAVPTYSFSVMVVAHELGHSFGARHTHACAWNGNNTAIDDCAGYTEGNCASPGWPSDGGTMMSYCHLRNVGINFSKGFGFQPGNVLRNAVADADCLQACATDGGGGSIDTCAGQEVALEIVLDAYGIETTWEIRDTSGALQYSGGPYPNTTNGTIINEMLCLKEGCYVFEIRDTYGDGICCDYGDGYYALTDTSGLLLATGGEYGTGEEVNFCLPAEQPEPGDNNCLPINFSDYEILSFGGPQDAGTHDLLDDGEVLRIQNNAWKAIEVNYEVTPNTVIELEFGSTRQGEIHGIGFDENNSISSNRLIRLYGIQNWGYGNYDNYPGGAIWKKYVIPIGEFYTGEFQYLFFTADHDRPPRNGNSYFRNIIIYEGDDCSGSNGLGTPLAALEENAPTAALSLYPNPVADLLTLQLDQPQLEQARVEVYALTGQQMPIGTLDWMPGTVQQQIDVSQLPAGTYVVRVQAGHQYWVEKFTISRY</sequence>
<dbReference type="InterPro" id="IPR026444">
    <property type="entry name" value="Secre_tail"/>
</dbReference>
<dbReference type="GO" id="GO:0006508">
    <property type="term" value="P:proteolysis"/>
    <property type="evidence" value="ECO:0007669"/>
    <property type="project" value="InterPro"/>
</dbReference>
<dbReference type="InterPro" id="IPR024079">
    <property type="entry name" value="MetalloPept_cat_dom_sf"/>
</dbReference>
<keyword evidence="3" id="KW-1185">Reference proteome</keyword>
<proteinExistence type="predicted"/>
<feature type="domain" description="Peptidase M12B" evidence="1">
    <location>
        <begin position="212"/>
        <end position="398"/>
    </location>
</feature>
<protein>
    <recommendedName>
        <fullName evidence="1">Peptidase M12B domain-containing protein</fullName>
    </recommendedName>
</protein>
<dbReference type="NCBIfam" id="TIGR04183">
    <property type="entry name" value="Por_Secre_tail"/>
    <property type="match status" value="1"/>
</dbReference>
<name>A0A098S6Q3_9BACT</name>
<dbReference type="Pfam" id="PF13688">
    <property type="entry name" value="Reprolysin_5"/>
    <property type="match status" value="1"/>
</dbReference>
<dbReference type="Pfam" id="PF18962">
    <property type="entry name" value="Por_Secre_tail"/>
    <property type="match status" value="1"/>
</dbReference>
<evidence type="ECO:0000313" key="3">
    <source>
        <dbReference type="Proteomes" id="UP000029736"/>
    </source>
</evidence>
<dbReference type="STRING" id="1524460.IX84_10390"/>
<dbReference type="PROSITE" id="PS50215">
    <property type="entry name" value="ADAM_MEPRO"/>
    <property type="match status" value="1"/>
</dbReference>
<dbReference type="InterPro" id="IPR001590">
    <property type="entry name" value="Peptidase_M12B"/>
</dbReference>
<comment type="caution">
    <text evidence="2">The sequence shown here is derived from an EMBL/GenBank/DDBJ whole genome shotgun (WGS) entry which is preliminary data.</text>
</comment>
<organism evidence="2 3">
    <name type="scientific">Phaeodactylibacter xiamenensis</name>
    <dbReference type="NCBI Taxonomy" id="1524460"/>
    <lineage>
        <taxon>Bacteria</taxon>
        <taxon>Pseudomonadati</taxon>
        <taxon>Bacteroidota</taxon>
        <taxon>Saprospiria</taxon>
        <taxon>Saprospirales</taxon>
        <taxon>Haliscomenobacteraceae</taxon>
        <taxon>Phaeodactylibacter</taxon>
    </lineage>
</organism>
<evidence type="ECO:0000259" key="1">
    <source>
        <dbReference type="PROSITE" id="PS50215"/>
    </source>
</evidence>
<dbReference type="Gene3D" id="3.40.390.10">
    <property type="entry name" value="Collagenase (Catalytic Domain)"/>
    <property type="match status" value="1"/>
</dbReference>
<dbReference type="SUPFAM" id="SSF55486">
    <property type="entry name" value="Metalloproteases ('zincins'), catalytic domain"/>
    <property type="match status" value="1"/>
</dbReference>
<gene>
    <name evidence="2" type="ORF">IX84_10390</name>
</gene>
<dbReference type="EMBL" id="JPOS01000020">
    <property type="protein sequence ID" value="KGE88214.1"/>
    <property type="molecule type" value="Genomic_DNA"/>
</dbReference>
<dbReference type="GO" id="GO:0004222">
    <property type="term" value="F:metalloendopeptidase activity"/>
    <property type="evidence" value="ECO:0007669"/>
    <property type="project" value="InterPro"/>
</dbReference>
<dbReference type="Proteomes" id="UP000029736">
    <property type="component" value="Unassembled WGS sequence"/>
</dbReference>
<accession>A0A098S6Q3</accession>
<dbReference type="PANTHER" id="PTHR11905:SF159">
    <property type="entry name" value="ADAM METALLOPROTEASE"/>
    <property type="match status" value="1"/>
</dbReference>
<dbReference type="AlphaFoldDB" id="A0A098S6Q3"/>
<dbReference type="PANTHER" id="PTHR11905">
    <property type="entry name" value="ADAM A DISINTEGRIN AND METALLOPROTEASE DOMAIN"/>
    <property type="match status" value="1"/>
</dbReference>
<reference evidence="2 3" key="1">
    <citation type="journal article" date="2014" name="Int. J. Syst. Evol. Microbiol.">
        <title>Phaeodactylibacter xiamenensis gen. nov., sp. nov., a member of the family Saprospiraceae isolated from the marine alga Phaeodactylum tricornutum.</title>
        <authorList>
            <person name="Chen Z.Jr."/>
            <person name="Lei X."/>
            <person name="Lai Q."/>
            <person name="Li Y."/>
            <person name="Zhang B."/>
            <person name="Zhang J."/>
            <person name="Zhang H."/>
            <person name="Yang L."/>
            <person name="Zheng W."/>
            <person name="Tian Y."/>
            <person name="Yu Z."/>
            <person name="Xu H.Jr."/>
            <person name="Zheng T."/>
        </authorList>
    </citation>
    <scope>NUCLEOTIDE SEQUENCE [LARGE SCALE GENOMIC DNA]</scope>
    <source>
        <strain evidence="2 3">KD52</strain>
    </source>
</reference>
<evidence type="ECO:0000313" key="2">
    <source>
        <dbReference type="EMBL" id="KGE88214.1"/>
    </source>
</evidence>